<feature type="repeat" description="ANK" evidence="3">
    <location>
        <begin position="1346"/>
        <end position="1378"/>
    </location>
</feature>
<dbReference type="OrthoDB" id="4938465at2759"/>
<evidence type="ECO:0000256" key="3">
    <source>
        <dbReference type="PROSITE-ProRule" id="PRU00023"/>
    </source>
</evidence>
<dbReference type="InterPro" id="IPR056884">
    <property type="entry name" value="NPHP3-like_N"/>
</dbReference>
<dbReference type="Gene3D" id="1.25.40.20">
    <property type="entry name" value="Ankyrin repeat-containing domain"/>
    <property type="match status" value="4"/>
</dbReference>
<dbReference type="RefSeq" id="XP_065986628.1">
    <property type="nucleotide sequence ID" value="XM_066130794.1"/>
</dbReference>
<dbReference type="Gene3D" id="2.60.120.920">
    <property type="match status" value="1"/>
</dbReference>
<dbReference type="Pfam" id="PF24883">
    <property type="entry name" value="NPHP3_N"/>
    <property type="match status" value="1"/>
</dbReference>
<protein>
    <submittedName>
        <fullName evidence="5">Ankyrin-3</fullName>
    </submittedName>
</protein>
<evidence type="ECO:0000259" key="4">
    <source>
        <dbReference type="PROSITE" id="PS50188"/>
    </source>
</evidence>
<dbReference type="Pfam" id="PF13637">
    <property type="entry name" value="Ank_4"/>
    <property type="match status" value="1"/>
</dbReference>
<dbReference type="PROSITE" id="PS50297">
    <property type="entry name" value="ANK_REP_REGION"/>
    <property type="match status" value="8"/>
</dbReference>
<dbReference type="SUPFAM" id="SSF49899">
    <property type="entry name" value="Concanavalin A-like lectins/glucanases"/>
    <property type="match status" value="1"/>
</dbReference>
<dbReference type="InterPro" id="IPR044736">
    <property type="entry name" value="Gid1/RanBPM/SPLA_SPRY"/>
</dbReference>
<dbReference type="CDD" id="cd12885">
    <property type="entry name" value="SPRY_RanBP_like"/>
    <property type="match status" value="1"/>
</dbReference>
<feature type="repeat" description="ANK" evidence="3">
    <location>
        <begin position="1484"/>
        <end position="1516"/>
    </location>
</feature>
<sequence length="1821" mass="198993">MALIVLANGVGVGYSTTPWAWNSQEASETAWIAGEFPEADFLSFNWAGDKAHGTADEYFLREALKVIQELQRFNNNGASDCKPTSKSVSQKRIIFVAQDIGVPLVKHVLLLVLKDVHNHWILFQTVALHLIKPPPYYDPKQWRQFGTILGISSQLEQWSTAFANLEVQFSTISGALNQKLYGVAAGHAYLPGDGPCDSQGREPIEEDILCDIRTSLTEASIRLDPGYHTLQRALARPDADICNISLVPSPPGPGAYLESHLSFKAWLKDPGSSVLAVRWYPGSSHKYVASHLMHSLRRMYPGSNTLFLSFSFHRWDARRNSEQCLVSSAVRQLLILKPELFIRARYVAEAYSRGPMVSPQRLWDLFHHLLIILQHTRIFFVVDSVDECGEQIAAKLSSLAASRSISVPLKLVMTSSTPCNGTSNIAFHAISLEDDGWRRVIRDIVAERVSSIARARPVWKESQQLIVEKLCGGQDSIEHDVMLNLELLEQRHIPSTKLALKQFLSTPPTTAYSATVRGLQLAQKRRAKLAINWIFYAVRPLTISELAVALALGTDAEDDVGAAGNLTFSEVAENVSWDLMGDLGDSLSLGVKIVDGHITIPSQTFRSHLETCVDTLIPGFHGYIADRCISYLSLCLTQAREISLCREGDALHPDSICTALALREYAQIYWVDHYNLHMPTIDVLDDKVLRYICLCADHSNETFVSAAYEKTYSPSTGRREDIVSDPLFLAAQIGLARVIRNLVQVDKHKAPEKIERAIEIAASHGNLNVVRELRPGSRPGRLALAACAAAEHGDVEILEYILETTDVSDIDRFTSQPGGTNPLLLSTANGHTSVTEILLARGCNLRSVDESGNTAVHLASRLGDGNTLQALRSARPDDFKSAINTANLEGMYPLQLTCAAGVVDAFALVLGESPEALVQQLYKASRSPIHVAAQHGQLPILQELFGTQAITLRTGSSLPSLIFLAAENGHLSVVRYLVEQLHQRHNTATLEGRKENNTDTKDLERALCTAIINGHVGLVALLATAIDVEYFHLGQAVENSRLEVLKAPIRNSPSASPDNEYDKLLVWAIFRNKVNIVRRLIRHLTRKGVSPPWADDERSIHHAARWGRESCLRAILRRANQDIVRQKDSGSSPLDIAAESSHLEAFKLLLEWEPPGSRRLFRTLRLAIKAPKGHGKVDLVRYLLDNGWSACAVNSDRETPLHIAVRCQGDDLDTIGLLLDRGSDPDASDRCNKSPLYTAAFHGHAKAARLLLAAGANPNQRSIGRTPLHEAIMEGHKEVVGALVGLQGEQDDDATTDTAYEGAGVEFEGLGGSRVNPGAVNSSSVTTGPVLKSMPKTDLEAVLTGTRRTPLIVAAEKGDVEVCTILLTAGANPNAGGGDYGLPLHTALWKGNEKLVKLLMKYKADPNGMSRPFGTPLHVVCGGSEDAKSQRLGLVDLLLGQDAKIDAQDYEGRTPIMIANIYKQESIIDLLLRSGANLDIVDYLGSSALHLAVRVGSDKIIQRLLEAGANADINDKCGRGLLYLAFLCGRSQLLDTVSTALPEDRRAAHISAAMPALFKLDQGIELFDGVFAETGNQGINLNVPDRCGWTSLDLARSYELPGAEIERLQQLGCTEGITKREPTRLSPYDRSDAITVSEGGMCAQVKATEDYPSPLDERILGTVRADYCVPIDKGIFYFKVDVLECGLGNIIAIGLAAESCPMNTMVGWGSSWGYRSDDGVFLSKNHPEGAGQKYGLGQTVGVVYDPTRKRLWFTLDGKKAGEALDHITGQLFPAISLFTSTEPESAGPAEVGVTFPSGLRDAARFRYKTQSLRSISPSTEL</sequence>
<dbReference type="PROSITE" id="PS50088">
    <property type="entry name" value="ANK_REPEAT"/>
    <property type="match status" value="9"/>
</dbReference>
<feature type="repeat" description="ANK" evidence="3">
    <location>
        <begin position="1451"/>
        <end position="1483"/>
    </location>
</feature>
<dbReference type="InterPro" id="IPR001870">
    <property type="entry name" value="B30.2/SPRY"/>
</dbReference>
<feature type="repeat" description="ANK" evidence="3">
    <location>
        <begin position="1129"/>
        <end position="1151"/>
    </location>
</feature>
<dbReference type="PANTHER" id="PTHR24198:SF165">
    <property type="entry name" value="ANKYRIN REPEAT-CONTAINING PROTEIN-RELATED"/>
    <property type="match status" value="1"/>
</dbReference>
<evidence type="ECO:0000256" key="1">
    <source>
        <dbReference type="ARBA" id="ARBA00022737"/>
    </source>
</evidence>
<dbReference type="PRINTS" id="PR01415">
    <property type="entry name" value="ANKYRIN"/>
</dbReference>
<feature type="domain" description="B30.2/SPRY" evidence="4">
    <location>
        <begin position="1603"/>
        <end position="1793"/>
    </location>
</feature>
<dbReference type="InterPro" id="IPR013320">
    <property type="entry name" value="ConA-like_dom_sf"/>
</dbReference>
<dbReference type="SUPFAM" id="SSF48403">
    <property type="entry name" value="Ankyrin repeat"/>
    <property type="match status" value="3"/>
</dbReference>
<gene>
    <name evidence="5" type="primary">Ank3_1</name>
    <name evidence="5" type="ORF">G6M90_00g065150</name>
</gene>
<dbReference type="GeneID" id="90967867"/>
<dbReference type="InterPro" id="IPR003877">
    <property type="entry name" value="SPRY_dom"/>
</dbReference>
<keyword evidence="2 3" id="KW-0040">ANK repeat</keyword>
<dbReference type="InterPro" id="IPR002110">
    <property type="entry name" value="Ankyrin_rpt"/>
</dbReference>
<feature type="repeat" description="ANK" evidence="3">
    <location>
        <begin position="1263"/>
        <end position="1284"/>
    </location>
</feature>
<dbReference type="Pfam" id="PF12796">
    <property type="entry name" value="Ank_2"/>
    <property type="match status" value="6"/>
</dbReference>
<dbReference type="SMART" id="SM00248">
    <property type="entry name" value="ANK"/>
    <property type="match status" value="18"/>
</dbReference>
<dbReference type="PROSITE" id="PS50188">
    <property type="entry name" value="B302_SPRY"/>
    <property type="match status" value="1"/>
</dbReference>
<keyword evidence="1" id="KW-0677">Repeat</keyword>
<evidence type="ECO:0000313" key="5">
    <source>
        <dbReference type="EMBL" id="QLI68645.1"/>
    </source>
</evidence>
<evidence type="ECO:0000313" key="6">
    <source>
        <dbReference type="Proteomes" id="UP000510686"/>
    </source>
</evidence>
<organism evidence="5 6">
    <name type="scientific">Metarhizium brunneum</name>
    <dbReference type="NCBI Taxonomy" id="500148"/>
    <lineage>
        <taxon>Eukaryota</taxon>
        <taxon>Fungi</taxon>
        <taxon>Dikarya</taxon>
        <taxon>Ascomycota</taxon>
        <taxon>Pezizomycotina</taxon>
        <taxon>Sordariomycetes</taxon>
        <taxon>Hypocreomycetidae</taxon>
        <taxon>Hypocreales</taxon>
        <taxon>Clavicipitaceae</taxon>
        <taxon>Metarhizium</taxon>
    </lineage>
</organism>
<accession>A0A7D5YZS4</accession>
<dbReference type="Pfam" id="PF00622">
    <property type="entry name" value="SPRY"/>
    <property type="match status" value="1"/>
</dbReference>
<dbReference type="InterPro" id="IPR043136">
    <property type="entry name" value="B30.2/SPRY_sf"/>
</dbReference>
<reference evidence="5 6" key="1">
    <citation type="submission" date="2020-07" db="EMBL/GenBank/DDBJ databases">
        <title>Telomere length de novo assembly of all 7 chromosomes of the fungus, Metarhizium brunneum, using a novel assembly pipeline.</title>
        <authorList>
            <person name="Saud z."/>
            <person name="Kortsinoglou A."/>
            <person name="Kouvelis V.N."/>
            <person name="Butt T.M."/>
        </authorList>
    </citation>
    <scope>NUCLEOTIDE SEQUENCE [LARGE SCALE GENOMIC DNA]</scope>
    <source>
        <strain evidence="5 6">4556</strain>
    </source>
</reference>
<dbReference type="Proteomes" id="UP000510686">
    <property type="component" value="Chromosome 3"/>
</dbReference>
<dbReference type="InterPro" id="IPR036770">
    <property type="entry name" value="Ankyrin_rpt-contain_sf"/>
</dbReference>
<feature type="repeat" description="ANK" evidence="3">
    <location>
        <begin position="1196"/>
        <end position="1230"/>
    </location>
</feature>
<proteinExistence type="predicted"/>
<dbReference type="EMBL" id="CP058934">
    <property type="protein sequence ID" value="QLI68645.1"/>
    <property type="molecule type" value="Genomic_DNA"/>
</dbReference>
<name>A0A7D5YZS4_9HYPO</name>
<feature type="repeat" description="ANK" evidence="3">
    <location>
        <begin position="1379"/>
        <end position="1411"/>
    </location>
</feature>
<feature type="repeat" description="ANK" evidence="3">
    <location>
        <begin position="818"/>
        <end position="850"/>
    </location>
</feature>
<keyword evidence="6" id="KW-1185">Reference proteome</keyword>
<dbReference type="SMART" id="SM00449">
    <property type="entry name" value="SPRY"/>
    <property type="match status" value="1"/>
</dbReference>
<evidence type="ECO:0000256" key="2">
    <source>
        <dbReference type="ARBA" id="ARBA00023043"/>
    </source>
</evidence>
<dbReference type="KEGG" id="mbrn:90967867"/>
<dbReference type="PANTHER" id="PTHR24198">
    <property type="entry name" value="ANKYRIN REPEAT AND PROTEIN KINASE DOMAIN-CONTAINING PROTEIN"/>
    <property type="match status" value="1"/>
</dbReference>
<feature type="repeat" description="ANK" evidence="3">
    <location>
        <begin position="1231"/>
        <end position="1263"/>
    </location>
</feature>